<evidence type="ECO:0000313" key="2">
    <source>
        <dbReference type="Proteomes" id="UP000683360"/>
    </source>
</evidence>
<dbReference type="AlphaFoldDB" id="A0A8S3QB71"/>
<dbReference type="OrthoDB" id="2015116at2759"/>
<proteinExistence type="predicted"/>
<dbReference type="EMBL" id="CAJPWZ010000370">
    <property type="protein sequence ID" value="CAG2191818.1"/>
    <property type="molecule type" value="Genomic_DNA"/>
</dbReference>
<comment type="caution">
    <text evidence="1">The sequence shown here is derived from an EMBL/GenBank/DDBJ whole genome shotgun (WGS) entry which is preliminary data.</text>
</comment>
<keyword evidence="2" id="KW-1185">Reference proteome</keyword>
<reference evidence="1" key="1">
    <citation type="submission" date="2021-03" db="EMBL/GenBank/DDBJ databases">
        <authorList>
            <person name="Bekaert M."/>
        </authorList>
    </citation>
    <scope>NUCLEOTIDE SEQUENCE</scope>
</reference>
<name>A0A8S3QB71_MYTED</name>
<dbReference type="Proteomes" id="UP000683360">
    <property type="component" value="Unassembled WGS sequence"/>
</dbReference>
<accession>A0A8S3QB71</accession>
<organism evidence="1 2">
    <name type="scientific">Mytilus edulis</name>
    <name type="common">Blue mussel</name>
    <dbReference type="NCBI Taxonomy" id="6550"/>
    <lineage>
        <taxon>Eukaryota</taxon>
        <taxon>Metazoa</taxon>
        <taxon>Spiralia</taxon>
        <taxon>Lophotrochozoa</taxon>
        <taxon>Mollusca</taxon>
        <taxon>Bivalvia</taxon>
        <taxon>Autobranchia</taxon>
        <taxon>Pteriomorphia</taxon>
        <taxon>Mytilida</taxon>
        <taxon>Mytiloidea</taxon>
        <taxon>Mytilidae</taxon>
        <taxon>Mytilinae</taxon>
        <taxon>Mytilus</taxon>
    </lineage>
</organism>
<sequence length="600" mass="68402">MHGRNGTECRNSKNVTVMHCDGYNVAHLKPEYDMNCGRYCMDSTLDPCSNYSVILYDRTRHADYNDSSHISNECESMYFNYGWYRFDGSYTLANSPVLPGQCGTNNPIWMNGSLPTVDKEIKYARACEEYRDSDCATSWIVPVMKCGGYDIVYLKPNGINKKDAYSSMTPTEVHTSSSPYDVTLSDNSSKIEISIDPSSTLLESTADNTNSLSTSENWNKEHMNITSSSEDFYMSMGDRTDSLTSSMENWNRMETIVQSHSSGTWKSVDTVMSSEWIYRNEYDMTTISASSYLIHDLYSTLDIANELDMVLISSSSRMDIGFDTTSSSSSYYESWKNMETTFKTLSSSFNLNPVDTTKISSSENWNNFQSTFMISFSDNSKSSAIDSWNTMHTTVNPSSSAIAFSLSEPLDRMSTTVHLYTTDPSNNEASSLFKTLTSYASFAPSVVSDHQSILQRTSTSFETEVSDIKTTQSLYWKETSSTDTSLMTSTENIYVDLNITDYIYWLNANPTIPTYDLNSEDHQLMFECYFYSGYYYYNSYDSVLKSMTYDIQWYIDNEEFLTKTDIAYDNIHTEGRLKSTDWMHREKKIGINVSSNFSWN</sequence>
<gene>
    <name evidence="1" type="ORF">MEDL_7026</name>
</gene>
<evidence type="ECO:0000313" key="1">
    <source>
        <dbReference type="EMBL" id="CAG2191818.1"/>
    </source>
</evidence>
<protein>
    <submittedName>
        <fullName evidence="1">Uncharacterized protein</fullName>
    </submittedName>
</protein>